<gene>
    <name evidence="2" type="ORF">EIP91_005638</name>
</gene>
<comment type="caution">
    <text evidence="2">The sequence shown here is derived from an EMBL/GenBank/DDBJ whole genome shotgun (WGS) entry which is preliminary data.</text>
</comment>
<dbReference type="AlphaFoldDB" id="A0A4R0R6Y2"/>
<dbReference type="EMBL" id="RWJN01000304">
    <property type="protein sequence ID" value="TCD63360.1"/>
    <property type="molecule type" value="Genomic_DNA"/>
</dbReference>
<sequence>MARVYASHYDAVRDLLNDKMYKTRAVHGRIPVFEAKGFKDDDGDDGEEVELAENELGEGEMEEEDD</sequence>
<proteinExistence type="predicted"/>
<evidence type="ECO:0000313" key="2">
    <source>
        <dbReference type="EMBL" id="TCD63360.1"/>
    </source>
</evidence>
<evidence type="ECO:0000256" key="1">
    <source>
        <dbReference type="SAM" id="MobiDB-lite"/>
    </source>
</evidence>
<accession>A0A4R0R6Y2</accession>
<evidence type="ECO:0000313" key="3">
    <source>
        <dbReference type="Proteomes" id="UP000292702"/>
    </source>
</evidence>
<name>A0A4R0R6Y2_9APHY</name>
<protein>
    <submittedName>
        <fullName evidence="2">Uncharacterized protein</fullName>
    </submittedName>
</protein>
<reference evidence="2 3" key="1">
    <citation type="submission" date="2018-11" db="EMBL/GenBank/DDBJ databases">
        <title>Genome assembly of Steccherinum ochraceum LE-BIN_3174, the white-rot fungus of the Steccherinaceae family (The Residual Polyporoid clade, Polyporales, Basidiomycota).</title>
        <authorList>
            <person name="Fedorova T.V."/>
            <person name="Glazunova O.A."/>
            <person name="Landesman E.O."/>
            <person name="Moiseenko K.V."/>
            <person name="Psurtseva N.V."/>
            <person name="Savinova O.S."/>
            <person name="Shakhova N.V."/>
            <person name="Tyazhelova T.V."/>
            <person name="Vasina D.V."/>
        </authorList>
    </citation>
    <scope>NUCLEOTIDE SEQUENCE [LARGE SCALE GENOMIC DNA]</scope>
    <source>
        <strain evidence="2 3">LE-BIN_3174</strain>
    </source>
</reference>
<dbReference type="Proteomes" id="UP000292702">
    <property type="component" value="Unassembled WGS sequence"/>
</dbReference>
<feature type="compositionally biased region" description="Acidic residues" evidence="1">
    <location>
        <begin position="41"/>
        <end position="66"/>
    </location>
</feature>
<feature type="region of interest" description="Disordered" evidence="1">
    <location>
        <begin position="37"/>
        <end position="66"/>
    </location>
</feature>
<organism evidence="2 3">
    <name type="scientific">Steccherinum ochraceum</name>
    <dbReference type="NCBI Taxonomy" id="92696"/>
    <lineage>
        <taxon>Eukaryota</taxon>
        <taxon>Fungi</taxon>
        <taxon>Dikarya</taxon>
        <taxon>Basidiomycota</taxon>
        <taxon>Agaricomycotina</taxon>
        <taxon>Agaricomycetes</taxon>
        <taxon>Polyporales</taxon>
        <taxon>Steccherinaceae</taxon>
        <taxon>Steccherinum</taxon>
    </lineage>
</organism>
<keyword evidence="3" id="KW-1185">Reference proteome</keyword>